<accession>A0ABT7IQX4</accession>
<evidence type="ECO:0000256" key="5">
    <source>
        <dbReference type="SAM" id="Phobius"/>
    </source>
</evidence>
<evidence type="ECO:0000259" key="6">
    <source>
        <dbReference type="PROSITE" id="PS50929"/>
    </source>
</evidence>
<dbReference type="InterPro" id="IPR036640">
    <property type="entry name" value="ABC1_TM_sf"/>
</dbReference>
<proteinExistence type="predicted"/>
<evidence type="ECO:0000256" key="2">
    <source>
        <dbReference type="ARBA" id="ARBA00022692"/>
    </source>
</evidence>
<dbReference type="InterPro" id="IPR039421">
    <property type="entry name" value="Type_1_exporter"/>
</dbReference>
<keyword evidence="4 5" id="KW-0472">Membrane</keyword>
<keyword evidence="2 5" id="KW-0812">Transmembrane</keyword>
<sequence>MAALHGASMYMSQTLLGRVSQGVLETLRQEMFERILRWPAQAHLETTAGEAASRFANEANAALSGAAKNCITLFRDTAQVIFLTAILLWHDWKLLLVCLALAPVIVAVLPCLRPHALELAAAAIFLTGTAACSFLTATLLGRLTDLSFYSSGDWSAAAPLALIAVTLLFSLCTLCSSALLARVTQKILRDMRGRLFSRLLHRPEETAARWSSGVIASRFVNEANLALSGSIGAFTVLVRDSLQVASLLAVLFWQNWRLTLISFVIGPRSRGPCGSSRSA</sequence>
<comment type="caution">
    <text evidence="7">The sequence shown here is derived from an EMBL/GenBank/DDBJ whole genome shotgun (WGS) entry which is preliminary data.</text>
</comment>
<comment type="subcellular location">
    <subcellularLocation>
        <location evidence="1">Cell membrane</location>
        <topology evidence="1">Multi-pass membrane protein</topology>
    </subcellularLocation>
</comment>
<feature type="transmembrane region" description="Helical" evidence="5">
    <location>
        <begin position="92"/>
        <end position="112"/>
    </location>
</feature>
<feature type="transmembrane region" description="Helical" evidence="5">
    <location>
        <begin position="160"/>
        <end position="181"/>
    </location>
</feature>
<evidence type="ECO:0000256" key="4">
    <source>
        <dbReference type="ARBA" id="ARBA00023136"/>
    </source>
</evidence>
<name>A0ABT7IQX4_9BURK</name>
<feature type="domain" description="ABC transmembrane type-1" evidence="6">
    <location>
        <begin position="1"/>
        <end position="109"/>
    </location>
</feature>
<dbReference type="Gene3D" id="1.20.1560.10">
    <property type="entry name" value="ABC transporter type 1, transmembrane domain"/>
    <property type="match status" value="2"/>
</dbReference>
<keyword evidence="8" id="KW-1185">Reference proteome</keyword>
<dbReference type="EMBL" id="JAKZJU020000002">
    <property type="protein sequence ID" value="MDL2060375.1"/>
    <property type="molecule type" value="Genomic_DNA"/>
</dbReference>
<dbReference type="PROSITE" id="PS50929">
    <property type="entry name" value="ABC_TM1F"/>
    <property type="match status" value="2"/>
</dbReference>
<organism evidence="7 8">
    <name type="scientific">Mesosutterella faecium</name>
    <dbReference type="NCBI Taxonomy" id="2925194"/>
    <lineage>
        <taxon>Bacteria</taxon>
        <taxon>Pseudomonadati</taxon>
        <taxon>Pseudomonadota</taxon>
        <taxon>Betaproteobacteria</taxon>
        <taxon>Burkholderiales</taxon>
        <taxon>Sutterellaceae</taxon>
        <taxon>Mesosutterella</taxon>
    </lineage>
</organism>
<dbReference type="SUPFAM" id="SSF90123">
    <property type="entry name" value="ABC transporter transmembrane region"/>
    <property type="match status" value="2"/>
</dbReference>
<dbReference type="Pfam" id="PF00664">
    <property type="entry name" value="ABC_membrane"/>
    <property type="match status" value="2"/>
</dbReference>
<evidence type="ECO:0000256" key="3">
    <source>
        <dbReference type="ARBA" id="ARBA00022989"/>
    </source>
</evidence>
<evidence type="ECO:0000313" key="7">
    <source>
        <dbReference type="EMBL" id="MDL2060375.1"/>
    </source>
</evidence>
<keyword evidence="3 5" id="KW-1133">Transmembrane helix</keyword>
<dbReference type="PANTHER" id="PTHR43394">
    <property type="entry name" value="ATP-DEPENDENT PERMEASE MDL1, MITOCHONDRIAL"/>
    <property type="match status" value="1"/>
</dbReference>
<evidence type="ECO:0000313" key="8">
    <source>
        <dbReference type="Proteomes" id="UP001165481"/>
    </source>
</evidence>
<evidence type="ECO:0000256" key="1">
    <source>
        <dbReference type="ARBA" id="ARBA00004651"/>
    </source>
</evidence>
<feature type="domain" description="ABC transmembrane type-1" evidence="6">
    <location>
        <begin position="120"/>
        <end position="267"/>
    </location>
</feature>
<dbReference type="PANTHER" id="PTHR43394:SF1">
    <property type="entry name" value="ATP-BINDING CASSETTE SUB-FAMILY B MEMBER 10, MITOCHONDRIAL"/>
    <property type="match status" value="1"/>
</dbReference>
<protein>
    <submittedName>
        <fullName evidence="7">ABC transporter transmembrane domain-containing protein</fullName>
    </submittedName>
</protein>
<reference evidence="7" key="1">
    <citation type="submission" date="2023-03" db="EMBL/GenBank/DDBJ databases">
        <title>Mesosutterella sp. nov. isolated from porcine feces.</title>
        <authorList>
            <person name="Yu S."/>
        </authorList>
    </citation>
    <scope>NUCLEOTIDE SEQUENCE</scope>
    <source>
        <strain evidence="7">AGMB02718</strain>
    </source>
</reference>
<gene>
    <name evidence="7" type="ORF">MUN46_010555</name>
</gene>
<feature type="transmembrane region" description="Helical" evidence="5">
    <location>
        <begin position="119"/>
        <end position="140"/>
    </location>
</feature>
<dbReference type="InterPro" id="IPR011527">
    <property type="entry name" value="ABC1_TM_dom"/>
</dbReference>
<dbReference type="Proteomes" id="UP001165481">
    <property type="component" value="Unassembled WGS sequence"/>
</dbReference>